<evidence type="ECO:0000256" key="1">
    <source>
        <dbReference type="ARBA" id="ARBA00022723"/>
    </source>
</evidence>
<dbReference type="SUPFAM" id="SSF51197">
    <property type="entry name" value="Clavaminate synthase-like"/>
    <property type="match status" value="1"/>
</dbReference>
<organism evidence="3 4">
    <name type="scientific">Callorhinchus milii</name>
    <name type="common">Ghost shark</name>
    <dbReference type="NCBI Taxonomy" id="7868"/>
    <lineage>
        <taxon>Eukaryota</taxon>
        <taxon>Metazoa</taxon>
        <taxon>Chordata</taxon>
        <taxon>Craniata</taxon>
        <taxon>Vertebrata</taxon>
        <taxon>Chondrichthyes</taxon>
        <taxon>Holocephali</taxon>
        <taxon>Chimaeriformes</taxon>
        <taxon>Callorhinchidae</taxon>
        <taxon>Callorhinchus</taxon>
    </lineage>
</organism>
<feature type="region of interest" description="Disordered" evidence="2">
    <location>
        <begin position="132"/>
        <end position="196"/>
    </location>
</feature>
<reference evidence="4" key="1">
    <citation type="journal article" date="2006" name="Science">
        <title>Ancient noncoding elements conserved in the human genome.</title>
        <authorList>
            <person name="Venkatesh B."/>
            <person name="Kirkness E.F."/>
            <person name="Loh Y.H."/>
            <person name="Halpern A.L."/>
            <person name="Lee A.P."/>
            <person name="Johnson J."/>
            <person name="Dandona N."/>
            <person name="Viswanathan L.D."/>
            <person name="Tay A."/>
            <person name="Venter J.C."/>
            <person name="Strausberg R.L."/>
            <person name="Brenner S."/>
        </authorList>
    </citation>
    <scope>NUCLEOTIDE SEQUENCE [LARGE SCALE GENOMIC DNA]</scope>
</reference>
<keyword evidence="1" id="KW-0479">Metal-binding</keyword>
<dbReference type="GO" id="GO:0046872">
    <property type="term" value="F:metal ion binding"/>
    <property type="evidence" value="ECO:0007669"/>
    <property type="project" value="UniProtKB-KW"/>
</dbReference>
<protein>
    <submittedName>
        <fullName evidence="3">Uncharacterized protein</fullName>
    </submittedName>
</protein>
<accession>A0A4W3HCJ4</accession>
<sequence length="261" mass="30142">LVDLVDWVDNMWPRHLKEKQIEPTNAIAEMKYPKVQKYCLMSVKGCYTDFHIDFGGTSVWYHILRGGKVNGKFRYPFYYEMCWYVLERYVFCLTKRSHLTKEYRRESMLIGAPGQCRTDMEERVCDMRIKEERDETSFQSADPPSPNGEPSETPKKRRKPAKQLIRSISEDSDTSSKSQGPVSPEPPRTPAAEGPSKWIHLTEFELKGLKALVEKLESLPDNKKCVPEGIRDASALLGDMKVRAGPRWCWWGGSNLFQEVL</sequence>
<reference evidence="4" key="2">
    <citation type="journal article" date="2007" name="PLoS Biol.">
        <title>Survey sequencing and comparative analysis of the elephant shark (Callorhinchus milii) genome.</title>
        <authorList>
            <person name="Venkatesh B."/>
            <person name="Kirkness E.F."/>
            <person name="Loh Y.H."/>
            <person name="Halpern A.L."/>
            <person name="Lee A.P."/>
            <person name="Johnson J."/>
            <person name="Dandona N."/>
            <person name="Viswanathan L.D."/>
            <person name="Tay A."/>
            <person name="Venter J.C."/>
            <person name="Strausberg R.L."/>
            <person name="Brenner S."/>
        </authorList>
    </citation>
    <scope>NUCLEOTIDE SEQUENCE [LARGE SCALE GENOMIC DNA]</scope>
</reference>
<evidence type="ECO:0000313" key="3">
    <source>
        <dbReference type="Ensembl" id="ENSCMIP00000013095.1"/>
    </source>
</evidence>
<dbReference type="GeneTree" id="ENSGT00940000154717"/>
<dbReference type="PANTHER" id="PTHR23123">
    <property type="entry name" value="PHD/F-BOX CONTAINING PROTEIN"/>
    <property type="match status" value="1"/>
</dbReference>
<keyword evidence="4" id="KW-1185">Reference proteome</keyword>
<dbReference type="CDD" id="cd21785">
    <property type="entry name" value="CTD_KDM2B"/>
    <property type="match status" value="1"/>
</dbReference>
<reference evidence="4" key="3">
    <citation type="journal article" date="2014" name="Nature">
        <title>Elephant shark genome provides unique insights into gnathostome evolution.</title>
        <authorList>
            <consortium name="International Elephant Shark Genome Sequencing Consortium"/>
            <person name="Venkatesh B."/>
            <person name="Lee A.P."/>
            <person name="Ravi V."/>
            <person name="Maurya A.K."/>
            <person name="Lian M.M."/>
            <person name="Swann J.B."/>
            <person name="Ohta Y."/>
            <person name="Flajnik M.F."/>
            <person name="Sutoh Y."/>
            <person name="Kasahara M."/>
            <person name="Hoon S."/>
            <person name="Gangu V."/>
            <person name="Roy S.W."/>
            <person name="Irimia M."/>
            <person name="Korzh V."/>
            <person name="Kondrychyn I."/>
            <person name="Lim Z.W."/>
            <person name="Tay B.H."/>
            <person name="Tohari S."/>
            <person name="Kong K.W."/>
            <person name="Ho S."/>
            <person name="Lorente-Galdos B."/>
            <person name="Quilez J."/>
            <person name="Marques-Bonet T."/>
            <person name="Raney B.J."/>
            <person name="Ingham P.W."/>
            <person name="Tay A."/>
            <person name="Hillier L.W."/>
            <person name="Minx P."/>
            <person name="Boehm T."/>
            <person name="Wilson R.K."/>
            <person name="Brenner S."/>
            <person name="Warren W.C."/>
        </authorList>
    </citation>
    <scope>NUCLEOTIDE SEQUENCE [LARGE SCALE GENOMIC DNA]</scope>
</reference>
<dbReference type="InterPro" id="IPR050690">
    <property type="entry name" value="JHDM1_Histone_Demethylase"/>
</dbReference>
<evidence type="ECO:0000256" key="2">
    <source>
        <dbReference type="SAM" id="MobiDB-lite"/>
    </source>
</evidence>
<dbReference type="Proteomes" id="UP000314986">
    <property type="component" value="Unassembled WGS sequence"/>
</dbReference>
<proteinExistence type="predicted"/>
<reference evidence="3" key="5">
    <citation type="submission" date="2025-09" db="UniProtKB">
        <authorList>
            <consortium name="Ensembl"/>
        </authorList>
    </citation>
    <scope>IDENTIFICATION</scope>
</reference>
<dbReference type="Gene3D" id="2.60.120.650">
    <property type="entry name" value="Cupin"/>
    <property type="match status" value="1"/>
</dbReference>
<dbReference type="Ensembl" id="ENSCMIT00000013387.1">
    <property type="protein sequence ID" value="ENSCMIP00000013095.1"/>
    <property type="gene ID" value="ENSCMIG00000006614.1"/>
</dbReference>
<evidence type="ECO:0000313" key="4">
    <source>
        <dbReference type="Proteomes" id="UP000314986"/>
    </source>
</evidence>
<dbReference type="Gene3D" id="1.20.58.1360">
    <property type="match status" value="2"/>
</dbReference>
<dbReference type="AlphaFoldDB" id="A0A4W3HCJ4"/>
<reference evidence="3" key="4">
    <citation type="submission" date="2025-08" db="UniProtKB">
        <authorList>
            <consortium name="Ensembl"/>
        </authorList>
    </citation>
    <scope>IDENTIFICATION</scope>
</reference>
<name>A0A4W3HCJ4_CALMI</name>